<name>A0A0M7BAY1_9RHOB</name>
<proteinExistence type="predicted"/>
<evidence type="ECO:0000313" key="2">
    <source>
        <dbReference type="Proteomes" id="UP000049455"/>
    </source>
</evidence>
<keyword evidence="2" id="KW-1185">Reference proteome</keyword>
<dbReference type="AlphaFoldDB" id="A0A0M7BAY1"/>
<reference evidence="1 2" key="1">
    <citation type="submission" date="2015-09" db="EMBL/GenBank/DDBJ databases">
        <authorList>
            <person name="Jackson K.R."/>
            <person name="Lunt B.L."/>
            <person name="Fisher J.N.B."/>
            <person name="Gardner A.V."/>
            <person name="Bailey M.E."/>
            <person name="Deus L.M."/>
            <person name="Earl A.S."/>
            <person name="Gibby P.D."/>
            <person name="Hartmann K.A."/>
            <person name="Liu J.E."/>
            <person name="Manci A.M."/>
            <person name="Nielsen D.A."/>
            <person name="Solomon M.B."/>
            <person name="Breakwell D.P."/>
            <person name="Burnett S.H."/>
            <person name="Grose J.H."/>
        </authorList>
    </citation>
    <scope>NUCLEOTIDE SEQUENCE [LARGE SCALE GENOMIC DNA]</scope>
    <source>
        <strain evidence="1 2">CECT 7799</strain>
    </source>
</reference>
<dbReference type="InterPro" id="IPR049245">
    <property type="entry name" value="DUF6880"/>
</dbReference>
<gene>
    <name evidence="1" type="ORF">JSE7799_01131</name>
</gene>
<organism evidence="1 2">
    <name type="scientific">Jannaschia seosinensis</name>
    <dbReference type="NCBI Taxonomy" id="313367"/>
    <lineage>
        <taxon>Bacteria</taxon>
        <taxon>Pseudomonadati</taxon>
        <taxon>Pseudomonadota</taxon>
        <taxon>Alphaproteobacteria</taxon>
        <taxon>Rhodobacterales</taxon>
        <taxon>Roseobacteraceae</taxon>
        <taxon>Jannaschia</taxon>
    </lineage>
</organism>
<dbReference type="Proteomes" id="UP000049455">
    <property type="component" value="Unassembled WGS sequence"/>
</dbReference>
<protein>
    <submittedName>
        <fullName evidence="1">Uncharacterized protein</fullName>
    </submittedName>
</protein>
<dbReference type="STRING" id="313367.JSE7799_01131"/>
<dbReference type="EMBL" id="CYPR01000063">
    <property type="protein sequence ID" value="CUH35586.1"/>
    <property type="molecule type" value="Genomic_DNA"/>
</dbReference>
<accession>A0A0M7BAY1</accession>
<sequence>MASKTTLNAKNLEALGTERLAQLLIEVSNGNAAAKRKLRLELAGAQSPKEAGRAIAKRLTSIANAKSAITWKKRKAFIDELQIQRLGIVEQVGSSDPEQALILMWRFIGLANPIIERCQSGDDEVIEVFHEACVDLGPLVAAAKPSADVLIDTAFDALCENMYGQFDKLISTLTPALGANGLDRLRQKLEAFLETSNATDLSTDVILRQNTAEYMQSIAERRKQRIAKSALLQLADAQGDVDAFIAQFEPWTRTLPESAILIARRLVDADRATEALDILDAADVDEDDWDRMDWQDARIDVLEAMGRKEEAQAFRWACFERDLWADYLRAYLRKLPDFDDIEAEEKAVAIAMADPELLAALQFFLDWQSPDRAAELLINRHSEIDGNRFEYLTPAADALAESHPLAATLVLRAMIDFAVSKGRSKRYRHAARHLATCAELAPRIEDFGAFETHETYVARLKSQHGRKSGFWANVG</sequence>
<dbReference type="OrthoDB" id="7183688at2"/>
<dbReference type="Pfam" id="PF21810">
    <property type="entry name" value="DUF6880"/>
    <property type="match status" value="1"/>
</dbReference>
<evidence type="ECO:0000313" key="1">
    <source>
        <dbReference type="EMBL" id="CUH35586.1"/>
    </source>
</evidence>